<protein>
    <submittedName>
        <fullName evidence="2">Glycosyltransferase family 4 protein</fullName>
    </submittedName>
</protein>
<dbReference type="Gene3D" id="3.40.50.2000">
    <property type="entry name" value="Glycogen Phosphorylase B"/>
    <property type="match status" value="2"/>
</dbReference>
<dbReference type="RefSeq" id="WP_345268721.1">
    <property type="nucleotide sequence ID" value="NZ_BAABHB010000005.1"/>
</dbReference>
<reference evidence="3" key="1">
    <citation type="journal article" date="2019" name="Int. J. Syst. Evol. Microbiol.">
        <title>The Global Catalogue of Microorganisms (GCM) 10K type strain sequencing project: providing services to taxonomists for standard genome sequencing and annotation.</title>
        <authorList>
            <consortium name="The Broad Institute Genomics Platform"/>
            <consortium name="The Broad Institute Genome Sequencing Center for Infectious Disease"/>
            <person name="Wu L."/>
            <person name="Ma J."/>
        </authorList>
    </citation>
    <scope>NUCLEOTIDE SEQUENCE [LARGE SCALE GENOMIC DNA]</scope>
    <source>
        <strain evidence="3">JCM 17925</strain>
    </source>
</reference>
<dbReference type="Pfam" id="PF13692">
    <property type="entry name" value="Glyco_trans_1_4"/>
    <property type="match status" value="1"/>
</dbReference>
<evidence type="ECO:0000259" key="1">
    <source>
        <dbReference type="Pfam" id="PF13439"/>
    </source>
</evidence>
<comment type="caution">
    <text evidence="2">The sequence shown here is derived from an EMBL/GenBank/DDBJ whole genome shotgun (WGS) entry which is preliminary data.</text>
</comment>
<keyword evidence="3" id="KW-1185">Reference proteome</keyword>
<dbReference type="PANTHER" id="PTHR12526">
    <property type="entry name" value="GLYCOSYLTRANSFERASE"/>
    <property type="match status" value="1"/>
</dbReference>
<dbReference type="CDD" id="cd03825">
    <property type="entry name" value="GT4_WcaC-like"/>
    <property type="match status" value="1"/>
</dbReference>
<proteinExistence type="predicted"/>
<sequence length="423" mass="47311">MKIVQLSTYHTTGGAAVAATRLHRALQRYGIDSSLLVGTSRRQEMPQPDPGVIRLANNFLADQMAFGRFVTERLFFLPYERDKSVRFQFSPAITGADLTFHPAIQQADIIHLHWINFGFLSVKGLGRLFRLGKPVVWTLHDMWMFTGGCHYSRGCDHYQTHCHHCPYLRRPGEHDLSFQVFDDKRQAYQDAPLTVVSPSRWLRDLAGSSPLGRAFQALTIPNPIDTDVFQPANRQAIRERLGLPTDRPLILFGSFNTADPRKGFQYFTEALRLLKDRLNAIQPEILIFGKGHAGNFVHLPFPVRHLGLLTTEAQTAAAYNAADVMVVPSLEDNLPNTVVESLACGTPIIGFQTGGIPEMIDHQQNGYLAAVGSAEELAEGMHWLLTTANPAALREQARQTAEKRFSEPVVAQQFLELYTSLLP</sequence>
<dbReference type="SUPFAM" id="SSF53756">
    <property type="entry name" value="UDP-Glycosyltransferase/glycogen phosphorylase"/>
    <property type="match status" value="1"/>
</dbReference>
<dbReference type="PANTHER" id="PTHR12526:SF637">
    <property type="entry name" value="GLYCOSYLTRANSFERASE EPSF-RELATED"/>
    <property type="match status" value="1"/>
</dbReference>
<name>A0ABP8KLN7_9BACT</name>
<gene>
    <name evidence="2" type="ORF">GCM10023187_31240</name>
</gene>
<dbReference type="EMBL" id="BAABHB010000005">
    <property type="protein sequence ID" value="GAA4408807.1"/>
    <property type="molecule type" value="Genomic_DNA"/>
</dbReference>
<evidence type="ECO:0000313" key="2">
    <source>
        <dbReference type="EMBL" id="GAA4408807.1"/>
    </source>
</evidence>
<accession>A0ABP8KLN7</accession>
<evidence type="ECO:0000313" key="3">
    <source>
        <dbReference type="Proteomes" id="UP001500936"/>
    </source>
</evidence>
<dbReference type="InterPro" id="IPR028098">
    <property type="entry name" value="Glyco_trans_4-like_N"/>
</dbReference>
<dbReference type="Pfam" id="PF13439">
    <property type="entry name" value="Glyco_transf_4"/>
    <property type="match status" value="1"/>
</dbReference>
<dbReference type="Proteomes" id="UP001500936">
    <property type="component" value="Unassembled WGS sequence"/>
</dbReference>
<organism evidence="2 3">
    <name type="scientific">Nibrella viscosa</name>
    <dbReference type="NCBI Taxonomy" id="1084524"/>
    <lineage>
        <taxon>Bacteria</taxon>
        <taxon>Pseudomonadati</taxon>
        <taxon>Bacteroidota</taxon>
        <taxon>Cytophagia</taxon>
        <taxon>Cytophagales</taxon>
        <taxon>Spirosomataceae</taxon>
        <taxon>Nibrella</taxon>
    </lineage>
</organism>
<feature type="domain" description="Glycosyltransferase subfamily 4-like N-terminal" evidence="1">
    <location>
        <begin position="13"/>
        <end position="227"/>
    </location>
</feature>